<sequence>MFWIHSSIMRVINRNTDAHCSADTGAWAERAPEATVYNCRTAASWDGDVALSATYLPDRRFTFAIFYGCDAKMSETLVGRLQRNPERAIHPMTLPVLFADVERDRHAKLVSEFHNKLMQRACDFSNDSRRASEVSDSPSSSSSSVTEKPTEGLLRPDRDSEIMSQWIDLYHLRNGLANWKAQLQKLADHQSKLCCGFPLSPGSLNVKSEREDLSRCLVHQGTQIQARLQQLLLEYDEKIRQSSLIIDGMNFATQVEWNYIARKDIKTNLEIAESTMNTTNLTVDISKAAQRDSSHMRSIAVLTMAFLPGTFVATVFSMTFFDWQGDTESMLSPYIWIFVAVTFVLTALTMAIWRFWVSTAGARKNKQSLSMA</sequence>
<feature type="transmembrane region" description="Helical" evidence="2">
    <location>
        <begin position="333"/>
        <end position="356"/>
    </location>
</feature>
<accession>A0ABR1RJ29</accession>
<feature type="transmembrane region" description="Helical" evidence="2">
    <location>
        <begin position="299"/>
        <end position="321"/>
    </location>
</feature>
<keyword evidence="2" id="KW-1133">Transmembrane helix</keyword>
<reference evidence="3 4" key="1">
    <citation type="submission" date="2023-01" db="EMBL/GenBank/DDBJ databases">
        <title>Analysis of 21 Apiospora genomes using comparative genomics revels a genus with tremendous synthesis potential of carbohydrate active enzymes and secondary metabolites.</title>
        <authorList>
            <person name="Sorensen T."/>
        </authorList>
    </citation>
    <scope>NUCLEOTIDE SEQUENCE [LARGE SCALE GENOMIC DNA]</scope>
    <source>
        <strain evidence="3 4">CBS 20057</strain>
    </source>
</reference>
<feature type="region of interest" description="Disordered" evidence="1">
    <location>
        <begin position="128"/>
        <end position="155"/>
    </location>
</feature>
<evidence type="ECO:0000256" key="1">
    <source>
        <dbReference type="SAM" id="MobiDB-lite"/>
    </source>
</evidence>
<name>A0ABR1RJ29_9PEZI</name>
<evidence type="ECO:0000256" key="2">
    <source>
        <dbReference type="SAM" id="Phobius"/>
    </source>
</evidence>
<keyword evidence="4" id="KW-1185">Reference proteome</keyword>
<dbReference type="Gene3D" id="1.20.58.340">
    <property type="entry name" value="Magnesium transport protein CorA, transmembrane region"/>
    <property type="match status" value="1"/>
</dbReference>
<keyword evidence="2" id="KW-0472">Membrane</keyword>
<organism evidence="3 4">
    <name type="scientific">Apiospora marii</name>
    <dbReference type="NCBI Taxonomy" id="335849"/>
    <lineage>
        <taxon>Eukaryota</taxon>
        <taxon>Fungi</taxon>
        <taxon>Dikarya</taxon>
        <taxon>Ascomycota</taxon>
        <taxon>Pezizomycotina</taxon>
        <taxon>Sordariomycetes</taxon>
        <taxon>Xylariomycetidae</taxon>
        <taxon>Amphisphaeriales</taxon>
        <taxon>Apiosporaceae</taxon>
        <taxon>Apiospora</taxon>
    </lineage>
</organism>
<protein>
    <submittedName>
        <fullName evidence="3">Uncharacterized protein</fullName>
    </submittedName>
</protein>
<evidence type="ECO:0000313" key="4">
    <source>
        <dbReference type="Proteomes" id="UP001396898"/>
    </source>
</evidence>
<dbReference type="Proteomes" id="UP001396898">
    <property type="component" value="Unassembled WGS sequence"/>
</dbReference>
<comment type="caution">
    <text evidence="3">The sequence shown here is derived from an EMBL/GenBank/DDBJ whole genome shotgun (WGS) entry which is preliminary data.</text>
</comment>
<feature type="compositionally biased region" description="Low complexity" evidence="1">
    <location>
        <begin position="134"/>
        <end position="144"/>
    </location>
</feature>
<gene>
    <name evidence="3" type="ORF">PG991_009934</name>
</gene>
<dbReference type="EMBL" id="JAQQWI010000015">
    <property type="protein sequence ID" value="KAK8012559.1"/>
    <property type="molecule type" value="Genomic_DNA"/>
</dbReference>
<keyword evidence="2" id="KW-0812">Transmembrane</keyword>
<evidence type="ECO:0000313" key="3">
    <source>
        <dbReference type="EMBL" id="KAK8012559.1"/>
    </source>
</evidence>
<proteinExistence type="predicted"/>